<name>R7UMG6_CAPTE</name>
<protein>
    <submittedName>
        <fullName evidence="2 3">Uncharacterized protein</fullName>
    </submittedName>
</protein>
<gene>
    <name evidence="2" type="ORF">CAPTEDRAFT_195934</name>
</gene>
<evidence type="ECO:0000313" key="3">
    <source>
        <dbReference type="EnsemblMetazoa" id="CapteP195934"/>
    </source>
</evidence>
<feature type="region of interest" description="Disordered" evidence="1">
    <location>
        <begin position="105"/>
        <end position="130"/>
    </location>
</feature>
<dbReference type="EMBL" id="AMQN01007122">
    <property type="status" value="NOT_ANNOTATED_CDS"/>
    <property type="molecule type" value="Genomic_DNA"/>
</dbReference>
<reference evidence="3" key="3">
    <citation type="submission" date="2015-06" db="UniProtKB">
        <authorList>
            <consortium name="EnsemblMetazoa"/>
        </authorList>
    </citation>
    <scope>IDENTIFICATION</scope>
</reference>
<reference evidence="4" key="1">
    <citation type="submission" date="2012-12" db="EMBL/GenBank/DDBJ databases">
        <authorList>
            <person name="Hellsten U."/>
            <person name="Grimwood J."/>
            <person name="Chapman J.A."/>
            <person name="Shapiro H."/>
            <person name="Aerts A."/>
            <person name="Otillar R.P."/>
            <person name="Terry A.Y."/>
            <person name="Boore J.L."/>
            <person name="Simakov O."/>
            <person name="Marletaz F."/>
            <person name="Cho S.-J."/>
            <person name="Edsinger-Gonzales E."/>
            <person name="Havlak P."/>
            <person name="Kuo D.-H."/>
            <person name="Larsson T."/>
            <person name="Lv J."/>
            <person name="Arendt D."/>
            <person name="Savage R."/>
            <person name="Osoegawa K."/>
            <person name="de Jong P."/>
            <person name="Lindberg D.R."/>
            <person name="Seaver E.C."/>
            <person name="Weisblat D.A."/>
            <person name="Putnam N.H."/>
            <person name="Grigoriev I.V."/>
            <person name="Rokhsar D.S."/>
        </authorList>
    </citation>
    <scope>NUCLEOTIDE SEQUENCE</scope>
    <source>
        <strain evidence="4">I ESC-2004</strain>
    </source>
</reference>
<dbReference type="AlphaFoldDB" id="R7UMG6"/>
<dbReference type="EnsemblMetazoa" id="CapteT195934">
    <property type="protein sequence ID" value="CapteP195934"/>
    <property type="gene ID" value="CapteG195934"/>
</dbReference>
<organism evidence="2">
    <name type="scientific">Capitella teleta</name>
    <name type="common">Polychaete worm</name>
    <dbReference type="NCBI Taxonomy" id="283909"/>
    <lineage>
        <taxon>Eukaryota</taxon>
        <taxon>Metazoa</taxon>
        <taxon>Spiralia</taxon>
        <taxon>Lophotrochozoa</taxon>
        <taxon>Annelida</taxon>
        <taxon>Polychaeta</taxon>
        <taxon>Sedentaria</taxon>
        <taxon>Scolecida</taxon>
        <taxon>Capitellidae</taxon>
        <taxon>Capitella</taxon>
    </lineage>
</organism>
<reference evidence="2 4" key="2">
    <citation type="journal article" date="2013" name="Nature">
        <title>Insights into bilaterian evolution from three spiralian genomes.</title>
        <authorList>
            <person name="Simakov O."/>
            <person name="Marletaz F."/>
            <person name="Cho S.J."/>
            <person name="Edsinger-Gonzales E."/>
            <person name="Havlak P."/>
            <person name="Hellsten U."/>
            <person name="Kuo D.H."/>
            <person name="Larsson T."/>
            <person name="Lv J."/>
            <person name="Arendt D."/>
            <person name="Savage R."/>
            <person name="Osoegawa K."/>
            <person name="de Jong P."/>
            <person name="Grimwood J."/>
            <person name="Chapman J.A."/>
            <person name="Shapiro H."/>
            <person name="Aerts A."/>
            <person name="Otillar R.P."/>
            <person name="Terry A.Y."/>
            <person name="Boore J.L."/>
            <person name="Grigoriev I.V."/>
            <person name="Lindberg D.R."/>
            <person name="Seaver E.C."/>
            <person name="Weisblat D.A."/>
            <person name="Putnam N.H."/>
            <person name="Rokhsar D.S."/>
        </authorList>
    </citation>
    <scope>NUCLEOTIDE SEQUENCE</scope>
    <source>
        <strain evidence="2 4">I ESC-2004</strain>
    </source>
</reference>
<evidence type="ECO:0000313" key="4">
    <source>
        <dbReference type="Proteomes" id="UP000014760"/>
    </source>
</evidence>
<dbReference type="HOGENOM" id="CLU_1653778_0_0_1"/>
<sequence>MQELAPAQQRGVTTQACGVPEGARDRIGIPYRVVNLESLSLRFEMNRTGPVPVNSVSNGIIAASGMHLPPLEPEKVAEAKIAPKISLSGVAGITRLLKGVGHRKNTSQGGGACSAQETATVKPNPQKKMVTGDTCRIEDSPFRIMKVLRCVANSFHSVNL</sequence>
<dbReference type="EMBL" id="KB300038">
    <property type="protein sequence ID" value="ELU07298.1"/>
    <property type="molecule type" value="Genomic_DNA"/>
</dbReference>
<keyword evidence="4" id="KW-1185">Reference proteome</keyword>
<evidence type="ECO:0000313" key="2">
    <source>
        <dbReference type="EMBL" id="ELU07298.1"/>
    </source>
</evidence>
<proteinExistence type="predicted"/>
<dbReference type="Proteomes" id="UP000014760">
    <property type="component" value="Unassembled WGS sequence"/>
</dbReference>
<accession>R7UMG6</accession>
<evidence type="ECO:0000256" key="1">
    <source>
        <dbReference type="SAM" id="MobiDB-lite"/>
    </source>
</evidence>